<organism evidence="1">
    <name type="scientific">Tanacetum cinerariifolium</name>
    <name type="common">Dalmatian daisy</name>
    <name type="synonym">Chrysanthemum cinerariifolium</name>
    <dbReference type="NCBI Taxonomy" id="118510"/>
    <lineage>
        <taxon>Eukaryota</taxon>
        <taxon>Viridiplantae</taxon>
        <taxon>Streptophyta</taxon>
        <taxon>Embryophyta</taxon>
        <taxon>Tracheophyta</taxon>
        <taxon>Spermatophyta</taxon>
        <taxon>Magnoliopsida</taxon>
        <taxon>eudicotyledons</taxon>
        <taxon>Gunneridae</taxon>
        <taxon>Pentapetalae</taxon>
        <taxon>asterids</taxon>
        <taxon>campanulids</taxon>
        <taxon>Asterales</taxon>
        <taxon>Asteraceae</taxon>
        <taxon>Asteroideae</taxon>
        <taxon>Anthemideae</taxon>
        <taxon>Anthemidinae</taxon>
        <taxon>Tanacetum</taxon>
    </lineage>
</organism>
<name>A0A699ILT8_TANCI</name>
<dbReference type="EMBL" id="BKCJ010301146">
    <property type="protein sequence ID" value="GEZ61746.1"/>
    <property type="molecule type" value="Genomic_DNA"/>
</dbReference>
<dbReference type="PANTHER" id="PTHR31286:SF99">
    <property type="entry name" value="DUF4283 DOMAIN-CONTAINING PROTEIN"/>
    <property type="match status" value="1"/>
</dbReference>
<gene>
    <name evidence="1" type="ORF">Tci_533719</name>
</gene>
<protein>
    <submittedName>
        <fullName evidence="1">Zinc knuckle CX2CX4HX4C</fullName>
    </submittedName>
</protein>
<dbReference type="AlphaFoldDB" id="A0A699ILT8"/>
<evidence type="ECO:0000313" key="1">
    <source>
        <dbReference type="EMBL" id="GEZ61746.1"/>
    </source>
</evidence>
<accession>A0A699ILT8</accession>
<sequence>MQRIQEDVRLEVVDDRIYLSCVGSSTTFTVVAHPRDNGKTDVTDRAVLQGLKTRLEFRIPTNCVHSYEKHKKNEDPRLNLDLLEEQRDLAAVHEARVAAIYGLIFLCGFVDVPLTTVGDLHKLINDIEAGKHNELLSWMTIDDRMKTMDTIGTICKLVKAVNNNADVSPCKVSQMDTTLLKEELTRIPIWVKLHDVPIQVFEEDDISLISTFARCLIEVNSEADLVDVVTISILSLSGDGFTKETIRVEYEWRPPRCDICKIFNYVYDHCPKKVVSPPIVTTSNVVTHTIEKTNDGFQTVSKKKKMKATTIAPKKRVTNVSNTSQSTSMLKTTGYSSKKYNLFMSNSFSALNDEEEDDEDVQNVYDKSANLLQNTKTSEISSFMANAG</sequence>
<dbReference type="PANTHER" id="PTHR31286">
    <property type="entry name" value="GLYCINE-RICH CELL WALL STRUCTURAL PROTEIN 1.8-LIKE"/>
    <property type="match status" value="1"/>
</dbReference>
<dbReference type="InterPro" id="IPR040256">
    <property type="entry name" value="At4g02000-like"/>
</dbReference>
<reference evidence="1" key="1">
    <citation type="journal article" date="2019" name="Sci. Rep.">
        <title>Draft genome of Tanacetum cinerariifolium, the natural source of mosquito coil.</title>
        <authorList>
            <person name="Yamashiro T."/>
            <person name="Shiraishi A."/>
            <person name="Satake H."/>
            <person name="Nakayama K."/>
        </authorList>
    </citation>
    <scope>NUCLEOTIDE SEQUENCE</scope>
</reference>
<comment type="caution">
    <text evidence="1">The sequence shown here is derived from an EMBL/GenBank/DDBJ whole genome shotgun (WGS) entry which is preliminary data.</text>
</comment>
<proteinExistence type="predicted"/>